<reference evidence="2 3" key="1">
    <citation type="journal article" date="2023" name="Plants (Basel)">
        <title>Bridging the Gap: Combining Genomics and Transcriptomics Approaches to Understand Stylosanthes scabra, an Orphan Legume from the Brazilian Caatinga.</title>
        <authorList>
            <person name="Ferreira-Neto J.R.C."/>
            <person name="da Silva M.D."/>
            <person name="Binneck E."/>
            <person name="de Melo N.F."/>
            <person name="da Silva R.H."/>
            <person name="de Melo A.L.T.M."/>
            <person name="Pandolfi V."/>
            <person name="Bustamante F.O."/>
            <person name="Brasileiro-Vidal A.C."/>
            <person name="Benko-Iseppon A.M."/>
        </authorList>
    </citation>
    <scope>NUCLEOTIDE SEQUENCE [LARGE SCALE GENOMIC DNA]</scope>
    <source>
        <tissue evidence="2">Leaves</tissue>
    </source>
</reference>
<keyword evidence="3" id="KW-1185">Reference proteome</keyword>
<organism evidence="2 3">
    <name type="scientific">Stylosanthes scabra</name>
    <dbReference type="NCBI Taxonomy" id="79078"/>
    <lineage>
        <taxon>Eukaryota</taxon>
        <taxon>Viridiplantae</taxon>
        <taxon>Streptophyta</taxon>
        <taxon>Embryophyta</taxon>
        <taxon>Tracheophyta</taxon>
        <taxon>Spermatophyta</taxon>
        <taxon>Magnoliopsida</taxon>
        <taxon>eudicotyledons</taxon>
        <taxon>Gunneridae</taxon>
        <taxon>Pentapetalae</taxon>
        <taxon>rosids</taxon>
        <taxon>fabids</taxon>
        <taxon>Fabales</taxon>
        <taxon>Fabaceae</taxon>
        <taxon>Papilionoideae</taxon>
        <taxon>50 kb inversion clade</taxon>
        <taxon>dalbergioids sensu lato</taxon>
        <taxon>Dalbergieae</taxon>
        <taxon>Pterocarpus clade</taxon>
        <taxon>Stylosanthes</taxon>
    </lineage>
</organism>
<feature type="region of interest" description="Disordered" evidence="1">
    <location>
        <begin position="1"/>
        <end position="90"/>
    </location>
</feature>
<sequence>MGIDTQPLGIDTQAPRRPKPSPRASSNVTQVQDHARTLPPPRLAVGFHHSPRLGVAGKPKARHHHASAWLGRPNSTMTAPGARPSVSPAWPRSLSHAWIMPQHGSS</sequence>
<comment type="caution">
    <text evidence="2">The sequence shown here is derived from an EMBL/GenBank/DDBJ whole genome shotgun (WGS) entry which is preliminary data.</text>
</comment>
<protein>
    <submittedName>
        <fullName evidence="2">Uncharacterized protein</fullName>
    </submittedName>
</protein>
<gene>
    <name evidence="2" type="ORF">PIB30_096831</name>
</gene>
<name>A0ABU6SYK8_9FABA</name>
<dbReference type="EMBL" id="JASCZI010062745">
    <property type="protein sequence ID" value="MED6140783.1"/>
    <property type="molecule type" value="Genomic_DNA"/>
</dbReference>
<evidence type="ECO:0000313" key="3">
    <source>
        <dbReference type="Proteomes" id="UP001341840"/>
    </source>
</evidence>
<dbReference type="Proteomes" id="UP001341840">
    <property type="component" value="Unassembled WGS sequence"/>
</dbReference>
<feature type="non-terminal residue" evidence="2">
    <location>
        <position position="106"/>
    </location>
</feature>
<evidence type="ECO:0000313" key="2">
    <source>
        <dbReference type="EMBL" id="MED6140783.1"/>
    </source>
</evidence>
<proteinExistence type="predicted"/>
<evidence type="ECO:0000256" key="1">
    <source>
        <dbReference type="SAM" id="MobiDB-lite"/>
    </source>
</evidence>
<accession>A0ABU6SYK8</accession>